<evidence type="ECO:0000256" key="2">
    <source>
        <dbReference type="ARBA" id="ARBA00022741"/>
    </source>
</evidence>
<comment type="caution">
    <text evidence="6">The sequence shown here is derived from an EMBL/GenBank/DDBJ whole genome shotgun (WGS) entry which is preliminary data.</text>
</comment>
<dbReference type="InterPro" id="IPR006703">
    <property type="entry name" value="G_AIG1"/>
</dbReference>
<keyword evidence="7" id="KW-1185">Reference proteome</keyword>
<dbReference type="InterPro" id="IPR045058">
    <property type="entry name" value="GIMA/IAN/Toc"/>
</dbReference>
<dbReference type="GO" id="GO:0005525">
    <property type="term" value="F:GTP binding"/>
    <property type="evidence" value="ECO:0007669"/>
    <property type="project" value="UniProtKB-KW"/>
</dbReference>
<dbReference type="Gene3D" id="3.40.50.300">
    <property type="entry name" value="P-loop containing nucleotide triphosphate hydrolases"/>
    <property type="match status" value="1"/>
</dbReference>
<dbReference type="AlphaFoldDB" id="A0ABD0K281"/>
<dbReference type="SUPFAM" id="SSF52540">
    <property type="entry name" value="P-loop containing nucleoside triphosphate hydrolases"/>
    <property type="match status" value="1"/>
</dbReference>
<accession>A0ABD0K281</accession>
<protein>
    <recommendedName>
        <fullName evidence="5">AIG1-type G domain-containing protein</fullName>
    </recommendedName>
</protein>
<feature type="domain" description="AIG1-type G" evidence="5">
    <location>
        <begin position="40"/>
        <end position="250"/>
    </location>
</feature>
<dbReference type="EMBL" id="JACVVK020000270">
    <property type="protein sequence ID" value="KAK7480958.1"/>
    <property type="molecule type" value="Genomic_DNA"/>
</dbReference>
<evidence type="ECO:0000256" key="1">
    <source>
        <dbReference type="ARBA" id="ARBA00008535"/>
    </source>
</evidence>
<evidence type="ECO:0000256" key="4">
    <source>
        <dbReference type="SAM" id="MobiDB-lite"/>
    </source>
</evidence>
<dbReference type="PANTHER" id="PTHR10903">
    <property type="entry name" value="GTPASE, IMAP FAMILY MEMBER-RELATED"/>
    <property type="match status" value="1"/>
</dbReference>
<name>A0ABD0K281_9CAEN</name>
<keyword evidence="3" id="KW-0342">GTP-binding</keyword>
<comment type="similarity">
    <text evidence="1">Belongs to the TRAFAC class TrmE-Era-EngA-EngB-Septin-like GTPase superfamily. AIG1/Toc34/Toc159-like paraseptin GTPase family. IAN subfamily.</text>
</comment>
<dbReference type="PANTHER" id="PTHR10903:SF184">
    <property type="entry name" value="GTP-BINDING PROTEIN A"/>
    <property type="match status" value="1"/>
</dbReference>
<evidence type="ECO:0000259" key="5">
    <source>
        <dbReference type="PROSITE" id="PS51720"/>
    </source>
</evidence>
<sequence length="308" mass="34279">MTKVQQLMGIKIGKGTTGADNTRLHTQDQPTGRDLTVPPSNELRVVLLGKTGSGKSSLGNTLLGRDEFQVTQGMMSGIEKCQWGQTERDGVVLQVTDTPGLCDMDRNDEDILGEVAKCVAVTSPGPHIVLMVLRCGKRFTQEECESYRTLKNLFGAEIRTHMIVVFSGIDTRPGTADEQRAGLKMELERAPPNLKQVVIRDADNRFFGVNNVSSREERDAQAEMLIIKMKELMHMNGGLFLNSKVNQEISAHVQKFSPLAEPGAPPNIQREIVHGNNVEFERGLTVLFIRRLYRLFRIEGSRGRCSLM</sequence>
<dbReference type="PROSITE" id="PS51720">
    <property type="entry name" value="G_AIG1"/>
    <property type="match status" value="1"/>
</dbReference>
<dbReference type="FunFam" id="3.40.50.300:FF:000840">
    <property type="entry name" value="Immune-associated nucleotide-binding protein 9"/>
    <property type="match status" value="1"/>
</dbReference>
<organism evidence="6 7">
    <name type="scientific">Batillaria attramentaria</name>
    <dbReference type="NCBI Taxonomy" id="370345"/>
    <lineage>
        <taxon>Eukaryota</taxon>
        <taxon>Metazoa</taxon>
        <taxon>Spiralia</taxon>
        <taxon>Lophotrochozoa</taxon>
        <taxon>Mollusca</taxon>
        <taxon>Gastropoda</taxon>
        <taxon>Caenogastropoda</taxon>
        <taxon>Sorbeoconcha</taxon>
        <taxon>Cerithioidea</taxon>
        <taxon>Batillariidae</taxon>
        <taxon>Batillaria</taxon>
    </lineage>
</organism>
<dbReference type="InterPro" id="IPR027417">
    <property type="entry name" value="P-loop_NTPase"/>
</dbReference>
<gene>
    <name evidence="6" type="ORF">BaRGS_00027773</name>
</gene>
<evidence type="ECO:0000256" key="3">
    <source>
        <dbReference type="ARBA" id="ARBA00023134"/>
    </source>
</evidence>
<evidence type="ECO:0000313" key="7">
    <source>
        <dbReference type="Proteomes" id="UP001519460"/>
    </source>
</evidence>
<proteinExistence type="inferred from homology"/>
<reference evidence="6 7" key="1">
    <citation type="journal article" date="2023" name="Sci. Data">
        <title>Genome assembly of the Korean intertidal mud-creeper Batillaria attramentaria.</title>
        <authorList>
            <person name="Patra A.K."/>
            <person name="Ho P.T."/>
            <person name="Jun S."/>
            <person name="Lee S.J."/>
            <person name="Kim Y."/>
            <person name="Won Y.J."/>
        </authorList>
    </citation>
    <scope>NUCLEOTIDE SEQUENCE [LARGE SCALE GENOMIC DNA]</scope>
    <source>
        <strain evidence="6">Wonlab-2016</strain>
    </source>
</reference>
<keyword evidence="2" id="KW-0547">Nucleotide-binding</keyword>
<dbReference type="Proteomes" id="UP001519460">
    <property type="component" value="Unassembled WGS sequence"/>
</dbReference>
<dbReference type="Pfam" id="PF04548">
    <property type="entry name" value="AIG1"/>
    <property type="match status" value="1"/>
</dbReference>
<feature type="region of interest" description="Disordered" evidence="4">
    <location>
        <begin position="1"/>
        <end position="37"/>
    </location>
</feature>
<evidence type="ECO:0000313" key="6">
    <source>
        <dbReference type="EMBL" id="KAK7480958.1"/>
    </source>
</evidence>